<dbReference type="PANTHER" id="PTHR43415:SF3">
    <property type="entry name" value="GNAT-FAMILY ACETYLTRANSFERASE"/>
    <property type="match status" value="1"/>
</dbReference>
<comment type="caution">
    <text evidence="2">The sequence shown here is derived from an EMBL/GenBank/DDBJ whole genome shotgun (WGS) entry which is preliminary data.</text>
</comment>
<feature type="domain" description="N-acetyltransferase" evidence="1">
    <location>
        <begin position="2"/>
        <end position="162"/>
    </location>
</feature>
<dbReference type="OrthoDB" id="9795206at2"/>
<proteinExistence type="predicted"/>
<reference evidence="2 3" key="1">
    <citation type="submission" date="2019-10" db="EMBL/GenBank/DDBJ databases">
        <title>Gracilibacillus sp. nov. isolated from rice seeds.</title>
        <authorList>
            <person name="He S."/>
        </authorList>
    </citation>
    <scope>NUCLEOTIDE SEQUENCE [LARGE SCALE GENOMIC DNA]</scope>
    <source>
        <strain evidence="2 3">TD8</strain>
    </source>
</reference>
<dbReference type="PROSITE" id="PS51186">
    <property type="entry name" value="GNAT"/>
    <property type="match status" value="1"/>
</dbReference>
<evidence type="ECO:0000313" key="2">
    <source>
        <dbReference type="EMBL" id="KAB8135353.1"/>
    </source>
</evidence>
<protein>
    <submittedName>
        <fullName evidence="2">UDP-4-amino-4, 6-dideoxy-N-acetyl-beta-L-altrosamine N-acetyltransferase</fullName>
        <ecNumber evidence="2">2.3.1.202</ecNumber>
    </submittedName>
</protein>
<dbReference type="AlphaFoldDB" id="A0A7C8KTR8"/>
<dbReference type="Proteomes" id="UP000480246">
    <property type="component" value="Unassembled WGS sequence"/>
</dbReference>
<evidence type="ECO:0000313" key="3">
    <source>
        <dbReference type="Proteomes" id="UP000480246"/>
    </source>
</evidence>
<evidence type="ECO:0000259" key="1">
    <source>
        <dbReference type="PROSITE" id="PS51186"/>
    </source>
</evidence>
<dbReference type="Pfam" id="PF13302">
    <property type="entry name" value="Acetyltransf_3"/>
    <property type="match status" value="1"/>
</dbReference>
<sequence>MMELRELTEEYLPIVLQWRNSDHVRFVMYNQDKISWEEHQSWFERISNNPAHRVFLYFAEQKPLGLVQISEINKNHKRCYWGFYIGEKDAPKGSGTKMGQLAIDKMFSDLQMNKICAEVMETNKISLAYHKKLGFEREGLFKQHIKNGDSYLNVVTMALLRENWKG</sequence>
<dbReference type="InterPro" id="IPR020036">
    <property type="entry name" value="PseH"/>
</dbReference>
<dbReference type="InterPro" id="IPR016181">
    <property type="entry name" value="Acyl_CoA_acyltransferase"/>
</dbReference>
<dbReference type="EMBL" id="WEID01000053">
    <property type="protein sequence ID" value="KAB8135353.1"/>
    <property type="molecule type" value="Genomic_DNA"/>
</dbReference>
<organism evidence="2 3">
    <name type="scientific">Gracilibacillus oryzae</name>
    <dbReference type="NCBI Taxonomy" id="1672701"/>
    <lineage>
        <taxon>Bacteria</taxon>
        <taxon>Bacillati</taxon>
        <taxon>Bacillota</taxon>
        <taxon>Bacilli</taxon>
        <taxon>Bacillales</taxon>
        <taxon>Bacillaceae</taxon>
        <taxon>Gracilibacillus</taxon>
    </lineage>
</organism>
<dbReference type="Gene3D" id="3.40.630.30">
    <property type="match status" value="1"/>
</dbReference>
<dbReference type="RefSeq" id="WP_153403363.1">
    <property type="nucleotide sequence ID" value="NZ_ML762430.1"/>
</dbReference>
<dbReference type="PANTHER" id="PTHR43415">
    <property type="entry name" value="SPERMIDINE N(1)-ACETYLTRANSFERASE"/>
    <property type="match status" value="1"/>
</dbReference>
<dbReference type="GO" id="GO:0016747">
    <property type="term" value="F:acyltransferase activity, transferring groups other than amino-acyl groups"/>
    <property type="evidence" value="ECO:0007669"/>
    <property type="project" value="InterPro"/>
</dbReference>
<dbReference type="SUPFAM" id="SSF55729">
    <property type="entry name" value="Acyl-CoA N-acyltransferases (Nat)"/>
    <property type="match status" value="1"/>
</dbReference>
<dbReference type="InterPro" id="IPR000182">
    <property type="entry name" value="GNAT_dom"/>
</dbReference>
<gene>
    <name evidence="2" type="primary">pseH</name>
    <name evidence="2" type="ORF">F9U64_11105</name>
</gene>
<dbReference type="NCBIfam" id="TIGR03585">
    <property type="entry name" value="PseH"/>
    <property type="match status" value="1"/>
</dbReference>
<keyword evidence="2" id="KW-0012">Acyltransferase</keyword>
<name>A0A7C8KTR8_9BACI</name>
<accession>A0A7C8KTR8</accession>
<dbReference type="EC" id="2.3.1.202" evidence="2"/>
<keyword evidence="2" id="KW-0808">Transferase</keyword>
<keyword evidence="3" id="KW-1185">Reference proteome</keyword>